<feature type="region of interest" description="Disordered" evidence="6">
    <location>
        <begin position="533"/>
        <end position="600"/>
    </location>
</feature>
<evidence type="ECO:0000256" key="2">
    <source>
        <dbReference type="ARBA" id="ARBA00022723"/>
    </source>
</evidence>
<comment type="cofactor">
    <cofactor evidence="1">
        <name>L-ascorbate</name>
        <dbReference type="ChEBI" id="CHEBI:38290"/>
    </cofactor>
</comment>
<keyword evidence="4" id="KW-0560">Oxidoreductase</keyword>
<comment type="caution">
    <text evidence="9">The sequence shown here is derived from an EMBL/GenBank/DDBJ whole genome shotgun (WGS) entry which is preliminary data.</text>
</comment>
<gene>
    <name evidence="9" type="ORF">PDE001_LOCUS2335</name>
</gene>
<protein>
    <recommendedName>
        <fullName evidence="8">Fe2OG dioxygenase domain-containing protein</fullName>
    </recommendedName>
</protein>
<evidence type="ECO:0000256" key="3">
    <source>
        <dbReference type="ARBA" id="ARBA00022964"/>
    </source>
</evidence>
<feature type="signal peptide" evidence="7">
    <location>
        <begin position="1"/>
        <end position="21"/>
    </location>
</feature>
<evidence type="ECO:0000256" key="1">
    <source>
        <dbReference type="ARBA" id="ARBA00001961"/>
    </source>
</evidence>
<keyword evidence="3" id="KW-0223">Dioxygenase</keyword>
<keyword evidence="7" id="KW-0732">Signal</keyword>
<dbReference type="InterPro" id="IPR006620">
    <property type="entry name" value="Pro_4_hyd_alph"/>
</dbReference>
<dbReference type="GO" id="GO:0004656">
    <property type="term" value="F:procollagen-proline 4-dioxygenase activity"/>
    <property type="evidence" value="ECO:0007669"/>
    <property type="project" value="TreeGrafter"/>
</dbReference>
<dbReference type="Pfam" id="PF13640">
    <property type="entry name" value="2OG-FeII_Oxy_3"/>
    <property type="match status" value="1"/>
</dbReference>
<sequence length="600" mass="66026">MGTNARVGGSLLLLLLVAVLGFTFKEKLHEILHLTYEYRSLSVDHAAAFKSVTVYRNGYSTGGAQLQLMRSAELVTARTGKGELAAYLSQFVAVEGLHESVTQEPSVTNESKENEYDVPGVVANRVYNGRGELLQTYADILSGDRLYLVAPGLLFMWPFVELGHRVTVTSEASPTKEPVIIESISESPRTFRLHNSFSGEEVDKLINRTLEIDDPANKLQQSGVRLRNSNEKAKSKFRTSENAFDKISDTAVNISKRAFDVLLIEEFDDEMCEGLQLLRYQQKQAYYAHHDYFAVDSVPGFNFDPHTGGSNRFATVFLYLSEVAQGGQTVFPEAEMPEGLPVEYSHPSNAAQDYEVIGAALFGSEDWEMDMVKQCSTKLAFYPSKGGAVLFYSQKPNGELDPMSLHGGCPVLEGAKWSANLWVWNKGNPSNVATAVSVIFKNPTSREVGLYWSDQLMATLDANGGSMVFDTFEGHKWVLKHGDHILFEVVIDSKNGNKQTFFAAPIETTPAVQLEDKDAVEAKINVNDNANAKDAVEAKTNDNDNDNDNADAKDAVEAKTHDSANAKDTVEAKTIDNGNAKDAVEAKTIDNNKDNAKDDL</sequence>
<proteinExistence type="predicted"/>
<dbReference type="InterPro" id="IPR044862">
    <property type="entry name" value="Pro_4_hyd_alph_FE2OG_OXY"/>
</dbReference>
<dbReference type="AlphaFoldDB" id="A0AAV0TG19"/>
<dbReference type="GO" id="GO:0005506">
    <property type="term" value="F:iron ion binding"/>
    <property type="evidence" value="ECO:0007669"/>
    <property type="project" value="InterPro"/>
</dbReference>
<accession>A0AAV0TG19</accession>
<evidence type="ECO:0000256" key="4">
    <source>
        <dbReference type="ARBA" id="ARBA00023002"/>
    </source>
</evidence>
<evidence type="ECO:0000259" key="8">
    <source>
        <dbReference type="PROSITE" id="PS51471"/>
    </source>
</evidence>
<dbReference type="InterPro" id="IPR045054">
    <property type="entry name" value="P4HA-like"/>
</dbReference>
<dbReference type="SMART" id="SM00702">
    <property type="entry name" value="P4Hc"/>
    <property type="match status" value="1"/>
</dbReference>
<dbReference type="PROSITE" id="PS51471">
    <property type="entry name" value="FE2OG_OXY"/>
    <property type="match status" value="1"/>
</dbReference>
<dbReference type="EMBL" id="CANTFM010000393">
    <property type="protein sequence ID" value="CAI5720890.1"/>
    <property type="molecule type" value="Genomic_DNA"/>
</dbReference>
<evidence type="ECO:0000313" key="9">
    <source>
        <dbReference type="EMBL" id="CAI5720890.1"/>
    </source>
</evidence>
<dbReference type="SUPFAM" id="SSF49468">
    <property type="entry name" value="VHL"/>
    <property type="match status" value="1"/>
</dbReference>
<dbReference type="PANTHER" id="PTHR10869:SF226">
    <property type="entry name" value="PROLYL 4-HYDROXYLASE ALPHA SUBUNIT DOMAIN-CONTAINING PROTEIN"/>
    <property type="match status" value="1"/>
</dbReference>
<reference evidence="9" key="1">
    <citation type="submission" date="2022-12" db="EMBL/GenBank/DDBJ databases">
        <authorList>
            <person name="Webb A."/>
        </authorList>
    </citation>
    <scope>NUCLEOTIDE SEQUENCE</scope>
    <source>
        <strain evidence="9">Pd1</strain>
    </source>
</reference>
<dbReference type="InterPro" id="IPR036208">
    <property type="entry name" value="VHL_sf"/>
</dbReference>
<dbReference type="Proteomes" id="UP001162029">
    <property type="component" value="Unassembled WGS sequence"/>
</dbReference>
<dbReference type="Gene3D" id="2.60.120.620">
    <property type="entry name" value="q2cbj1_9rhob like domain"/>
    <property type="match status" value="1"/>
</dbReference>
<dbReference type="Gene3D" id="2.60.40.780">
    <property type="entry name" value="von Hippel-Lindau disease tumour suppressor, beta domain"/>
    <property type="match status" value="1"/>
</dbReference>
<evidence type="ECO:0000256" key="6">
    <source>
        <dbReference type="SAM" id="MobiDB-lite"/>
    </source>
</evidence>
<feature type="compositionally biased region" description="Basic and acidic residues" evidence="6">
    <location>
        <begin position="550"/>
        <end position="574"/>
    </location>
</feature>
<evidence type="ECO:0000256" key="5">
    <source>
        <dbReference type="ARBA" id="ARBA00023004"/>
    </source>
</evidence>
<keyword evidence="5" id="KW-0408">Iron</keyword>
<keyword evidence="2" id="KW-0479">Metal-binding</keyword>
<dbReference type="InterPro" id="IPR005123">
    <property type="entry name" value="Oxoglu/Fe-dep_dioxygenase_dom"/>
</dbReference>
<dbReference type="PANTHER" id="PTHR10869">
    <property type="entry name" value="PROLYL 4-HYDROXYLASE ALPHA SUBUNIT"/>
    <property type="match status" value="1"/>
</dbReference>
<dbReference type="InterPro" id="IPR037140">
    <property type="entry name" value="VHL_beta_dom_sf"/>
</dbReference>
<dbReference type="FunFam" id="2.60.120.620:FF:000017">
    <property type="entry name" value="Transmembrane prolyl 4-hydroxylase"/>
    <property type="match status" value="1"/>
</dbReference>
<evidence type="ECO:0000313" key="10">
    <source>
        <dbReference type="Proteomes" id="UP001162029"/>
    </source>
</evidence>
<feature type="compositionally biased region" description="Basic and acidic residues" evidence="6">
    <location>
        <begin position="582"/>
        <end position="600"/>
    </location>
</feature>
<feature type="domain" description="Fe2OG dioxygenase" evidence="8">
    <location>
        <begin position="271"/>
        <end position="425"/>
    </location>
</feature>
<dbReference type="GO" id="GO:0005783">
    <property type="term" value="C:endoplasmic reticulum"/>
    <property type="evidence" value="ECO:0007669"/>
    <property type="project" value="TreeGrafter"/>
</dbReference>
<feature type="chain" id="PRO_5043538718" description="Fe2OG dioxygenase domain-containing protein" evidence="7">
    <location>
        <begin position="22"/>
        <end position="600"/>
    </location>
</feature>
<name>A0AAV0TG19_9STRA</name>
<organism evidence="9 10">
    <name type="scientific">Peronospora destructor</name>
    <dbReference type="NCBI Taxonomy" id="86335"/>
    <lineage>
        <taxon>Eukaryota</taxon>
        <taxon>Sar</taxon>
        <taxon>Stramenopiles</taxon>
        <taxon>Oomycota</taxon>
        <taxon>Peronosporomycetes</taxon>
        <taxon>Peronosporales</taxon>
        <taxon>Peronosporaceae</taxon>
        <taxon>Peronospora</taxon>
    </lineage>
</organism>
<dbReference type="GO" id="GO:0031418">
    <property type="term" value="F:L-ascorbic acid binding"/>
    <property type="evidence" value="ECO:0007669"/>
    <property type="project" value="InterPro"/>
</dbReference>
<evidence type="ECO:0000256" key="7">
    <source>
        <dbReference type="SAM" id="SignalP"/>
    </source>
</evidence>
<keyword evidence="10" id="KW-1185">Reference proteome</keyword>